<feature type="region of interest" description="Disordered" evidence="1">
    <location>
        <begin position="48"/>
        <end position="70"/>
    </location>
</feature>
<keyword evidence="3" id="KW-1185">Reference proteome</keyword>
<dbReference type="SUPFAM" id="SSF63829">
    <property type="entry name" value="Calcium-dependent phosphotriesterase"/>
    <property type="match status" value="1"/>
</dbReference>
<sequence>MALTRLAVKRKASASVHGCYLCNENHDNGKCKIGKNKKIKNEENPKTISHDALEKGFNRGGDKQPKKETQRDVRITEMPLEVIHSHRTNVCVVTKVFASISGLLLLIDEASEQSFQTIMVDGNEINVKSEMKNIKVFDITEIKKSEFILSFVDDTFLKRMNSKGSLRKFLDFSPLLPRALHITASGHLLVGVREKGEAFPVKSKSCRQLIVVDLKGKTMHTYQYSKKRKRLFSLIVRIATSSNDDIYLIDRETYEGYGCVAALDYPNKIKWRYTGNNNITSCRFCPGDIMITNTDTIVVTDIDNALIHILNINGLLTNYIDTSKQGISFPHMICLGVDGLMWIGCSTQEDSSDRAMLYGVKYLEI</sequence>
<dbReference type="Gene3D" id="2.120.10.30">
    <property type="entry name" value="TolB, C-terminal domain"/>
    <property type="match status" value="1"/>
</dbReference>
<name>A0A6J8EMR3_MYTCO</name>
<dbReference type="InterPro" id="IPR011042">
    <property type="entry name" value="6-blade_b-propeller_TolB-like"/>
</dbReference>
<gene>
    <name evidence="2" type="ORF">MCOR_53949</name>
</gene>
<dbReference type="Proteomes" id="UP000507470">
    <property type="component" value="Unassembled WGS sequence"/>
</dbReference>
<evidence type="ECO:0008006" key="4">
    <source>
        <dbReference type="Google" id="ProtNLM"/>
    </source>
</evidence>
<reference evidence="2 3" key="1">
    <citation type="submission" date="2020-06" db="EMBL/GenBank/DDBJ databases">
        <authorList>
            <person name="Li R."/>
            <person name="Bekaert M."/>
        </authorList>
    </citation>
    <scope>NUCLEOTIDE SEQUENCE [LARGE SCALE GENOMIC DNA]</scope>
    <source>
        <strain evidence="3">wild</strain>
    </source>
</reference>
<evidence type="ECO:0000313" key="2">
    <source>
        <dbReference type="EMBL" id="CAC5421864.1"/>
    </source>
</evidence>
<dbReference type="AlphaFoldDB" id="A0A6J8EMR3"/>
<evidence type="ECO:0000256" key="1">
    <source>
        <dbReference type="SAM" id="MobiDB-lite"/>
    </source>
</evidence>
<accession>A0A6J8EMR3</accession>
<proteinExistence type="predicted"/>
<dbReference type="OrthoDB" id="6174301at2759"/>
<protein>
    <recommendedName>
        <fullName evidence="4">TRIM71</fullName>
    </recommendedName>
</protein>
<dbReference type="EMBL" id="CACVKT020009420">
    <property type="protein sequence ID" value="CAC5421864.1"/>
    <property type="molecule type" value="Genomic_DNA"/>
</dbReference>
<organism evidence="2 3">
    <name type="scientific">Mytilus coruscus</name>
    <name type="common">Sea mussel</name>
    <dbReference type="NCBI Taxonomy" id="42192"/>
    <lineage>
        <taxon>Eukaryota</taxon>
        <taxon>Metazoa</taxon>
        <taxon>Spiralia</taxon>
        <taxon>Lophotrochozoa</taxon>
        <taxon>Mollusca</taxon>
        <taxon>Bivalvia</taxon>
        <taxon>Autobranchia</taxon>
        <taxon>Pteriomorphia</taxon>
        <taxon>Mytilida</taxon>
        <taxon>Mytiloidea</taxon>
        <taxon>Mytilidae</taxon>
        <taxon>Mytilinae</taxon>
        <taxon>Mytilus</taxon>
    </lineage>
</organism>
<evidence type="ECO:0000313" key="3">
    <source>
        <dbReference type="Proteomes" id="UP000507470"/>
    </source>
</evidence>